<dbReference type="Proteomes" id="UP000006873">
    <property type="component" value="Chromosome"/>
</dbReference>
<organism evidence="1 2">
    <name type="scientific">Eubacterium callanderi</name>
    <dbReference type="NCBI Taxonomy" id="53442"/>
    <lineage>
        <taxon>Bacteria</taxon>
        <taxon>Bacillati</taxon>
        <taxon>Bacillota</taxon>
        <taxon>Clostridia</taxon>
        <taxon>Eubacteriales</taxon>
        <taxon>Eubacteriaceae</taxon>
        <taxon>Eubacterium</taxon>
    </lineage>
</organism>
<keyword evidence="2" id="KW-1185">Reference proteome</keyword>
<evidence type="ECO:0000313" key="2">
    <source>
        <dbReference type="Proteomes" id="UP000006873"/>
    </source>
</evidence>
<proteinExistence type="predicted"/>
<reference evidence="1 2" key="2">
    <citation type="journal article" date="2011" name="J. Bacteriol.">
        <title>Complete genome sequence of a carbon monoxide-utilizing acetogen, Eubacterium limosum KIST612.</title>
        <authorList>
            <person name="Roh H."/>
            <person name="Ko H.J."/>
            <person name="Kim D."/>
            <person name="Choi D.G."/>
            <person name="Park S."/>
            <person name="Kim S."/>
            <person name="Chang I.S."/>
            <person name="Choi I.G."/>
        </authorList>
    </citation>
    <scope>NUCLEOTIDE SEQUENCE [LARGE SCALE GENOMIC DNA]</scope>
    <source>
        <strain evidence="1 2">KIST612</strain>
    </source>
</reference>
<evidence type="ECO:0000313" key="1">
    <source>
        <dbReference type="EMBL" id="ADO39507.1"/>
    </source>
</evidence>
<reference key="1">
    <citation type="submission" date="2010-09" db="EMBL/GenBank/DDBJ databases">
        <authorList>
            <person name="Roh H."/>
            <person name="Ko H.-J."/>
            <person name="Kim D."/>
            <person name="Choi D.G."/>
            <person name="Park S."/>
            <person name="Kim S."/>
            <person name="Kim K.H."/>
            <person name="Chang I.S."/>
            <person name="Choi I.-G."/>
        </authorList>
    </citation>
    <scope>NUCLEOTIDE SEQUENCE</scope>
    <source>
        <strain>KIST612</strain>
    </source>
</reference>
<dbReference type="EMBL" id="CP002273">
    <property type="protein sequence ID" value="ADO39507.1"/>
    <property type="molecule type" value="Genomic_DNA"/>
</dbReference>
<name>E3GR65_9FIRM</name>
<dbReference type="AlphaFoldDB" id="E3GR65"/>
<dbReference type="HOGENOM" id="CLU_3183821_0_0_9"/>
<protein>
    <submittedName>
        <fullName evidence="1">Uncharacterized protein</fullName>
    </submittedName>
</protein>
<gene>
    <name evidence="1" type="ordered locus">ELI_4573</name>
</gene>
<sequence length="46" mass="4984">MKRRVHSEEAYREPGKVKAGCGQGMEDGLGACFGEGCRLSQGRGKR</sequence>
<accession>E3GR65</accession>
<dbReference type="KEGG" id="elm:ELI_4573"/>